<feature type="signal peptide" evidence="3">
    <location>
        <begin position="1"/>
        <end position="24"/>
    </location>
</feature>
<dbReference type="AlphaFoldDB" id="A0A9P4PIV8"/>
<evidence type="ECO:0000256" key="2">
    <source>
        <dbReference type="SAM" id="Phobius"/>
    </source>
</evidence>
<name>A0A9P4PIV8_9PLEO</name>
<feature type="transmembrane region" description="Helical" evidence="2">
    <location>
        <begin position="65"/>
        <end position="86"/>
    </location>
</feature>
<dbReference type="InterPro" id="IPR018827">
    <property type="entry name" value="YTP1_C"/>
</dbReference>
<feature type="domain" description="DUF2427" evidence="4">
    <location>
        <begin position="53"/>
        <end position="149"/>
    </location>
</feature>
<evidence type="ECO:0000259" key="5">
    <source>
        <dbReference type="Pfam" id="PF10355"/>
    </source>
</evidence>
<dbReference type="PANTHER" id="PTHR31685">
    <property type="entry name" value="INTEGRAL MEMBRANE PROTEIN (AFU_ORTHOLOGUE AFUA_6G12730)-RELATED"/>
    <property type="match status" value="1"/>
</dbReference>
<keyword evidence="3" id="KW-0732">Signal</keyword>
<feature type="transmembrane region" description="Helical" evidence="2">
    <location>
        <begin position="365"/>
        <end position="386"/>
    </location>
</feature>
<gene>
    <name evidence="6" type="ORF">P171DRAFT_463757</name>
</gene>
<evidence type="ECO:0000313" key="6">
    <source>
        <dbReference type="EMBL" id="KAF2443973.1"/>
    </source>
</evidence>
<feature type="transmembrane region" description="Helical" evidence="2">
    <location>
        <begin position="452"/>
        <end position="469"/>
    </location>
</feature>
<feature type="transmembrane region" description="Helical" evidence="2">
    <location>
        <begin position="131"/>
        <end position="151"/>
    </location>
</feature>
<proteinExistence type="predicted"/>
<keyword evidence="2" id="KW-0812">Transmembrane</keyword>
<feature type="chain" id="PRO_5040464977" description="Integral membrane protein" evidence="3">
    <location>
        <begin position="25"/>
        <end position="598"/>
    </location>
</feature>
<dbReference type="Proteomes" id="UP000799764">
    <property type="component" value="Unassembled WGS sequence"/>
</dbReference>
<reference evidence="6" key="1">
    <citation type="journal article" date="2020" name="Stud. Mycol.">
        <title>101 Dothideomycetes genomes: a test case for predicting lifestyles and emergence of pathogens.</title>
        <authorList>
            <person name="Haridas S."/>
            <person name="Albert R."/>
            <person name="Binder M."/>
            <person name="Bloem J."/>
            <person name="Labutti K."/>
            <person name="Salamov A."/>
            <person name="Andreopoulos B."/>
            <person name="Baker S."/>
            <person name="Barry K."/>
            <person name="Bills G."/>
            <person name="Bluhm B."/>
            <person name="Cannon C."/>
            <person name="Castanera R."/>
            <person name="Culley D."/>
            <person name="Daum C."/>
            <person name="Ezra D."/>
            <person name="Gonzalez J."/>
            <person name="Henrissat B."/>
            <person name="Kuo A."/>
            <person name="Liang C."/>
            <person name="Lipzen A."/>
            <person name="Lutzoni F."/>
            <person name="Magnuson J."/>
            <person name="Mondo S."/>
            <person name="Nolan M."/>
            <person name="Ohm R."/>
            <person name="Pangilinan J."/>
            <person name="Park H.-J."/>
            <person name="Ramirez L."/>
            <person name="Alfaro M."/>
            <person name="Sun H."/>
            <person name="Tritt A."/>
            <person name="Yoshinaga Y."/>
            <person name="Zwiers L.-H."/>
            <person name="Turgeon B."/>
            <person name="Goodwin S."/>
            <person name="Spatafora J."/>
            <person name="Crous P."/>
            <person name="Grigoriev I."/>
        </authorList>
    </citation>
    <scope>NUCLEOTIDE SEQUENCE</scope>
    <source>
        <strain evidence="6">CBS 690.94</strain>
    </source>
</reference>
<organism evidence="6 7">
    <name type="scientific">Karstenula rhodostoma CBS 690.94</name>
    <dbReference type="NCBI Taxonomy" id="1392251"/>
    <lineage>
        <taxon>Eukaryota</taxon>
        <taxon>Fungi</taxon>
        <taxon>Dikarya</taxon>
        <taxon>Ascomycota</taxon>
        <taxon>Pezizomycotina</taxon>
        <taxon>Dothideomycetes</taxon>
        <taxon>Pleosporomycetidae</taxon>
        <taxon>Pleosporales</taxon>
        <taxon>Massarineae</taxon>
        <taxon>Didymosphaeriaceae</taxon>
        <taxon>Karstenula</taxon>
    </lineage>
</organism>
<dbReference type="Pfam" id="PF10348">
    <property type="entry name" value="DUF2427"/>
    <property type="match status" value="1"/>
</dbReference>
<comment type="caution">
    <text evidence="6">The sequence shown here is derived from an EMBL/GenBank/DDBJ whole genome shotgun (WGS) entry which is preliminary data.</text>
</comment>
<dbReference type="OrthoDB" id="4005299at2759"/>
<feature type="transmembrane region" description="Helical" evidence="2">
    <location>
        <begin position="556"/>
        <end position="580"/>
    </location>
</feature>
<keyword evidence="7" id="KW-1185">Reference proteome</keyword>
<feature type="transmembrane region" description="Helical" evidence="2">
    <location>
        <begin position="93"/>
        <end position="115"/>
    </location>
</feature>
<feature type="region of interest" description="Disordered" evidence="1">
    <location>
        <begin position="184"/>
        <end position="237"/>
    </location>
</feature>
<dbReference type="InterPro" id="IPR018825">
    <property type="entry name" value="DUF2427"/>
</dbReference>
<feature type="transmembrane region" description="Helical" evidence="2">
    <location>
        <begin position="489"/>
        <end position="506"/>
    </location>
</feature>
<evidence type="ECO:0000256" key="3">
    <source>
        <dbReference type="SAM" id="SignalP"/>
    </source>
</evidence>
<keyword evidence="2" id="KW-0472">Membrane</keyword>
<feature type="transmembrane region" description="Helical" evidence="2">
    <location>
        <begin position="518"/>
        <end position="536"/>
    </location>
</feature>
<dbReference type="PANTHER" id="PTHR31685:SF3">
    <property type="entry name" value="INTEGRAL MEMBRANE PROTEIN (AFU_ORTHOLOGUE AFUA_6G12730)"/>
    <property type="match status" value="1"/>
</dbReference>
<dbReference type="EMBL" id="MU001501">
    <property type="protein sequence ID" value="KAF2443973.1"/>
    <property type="molecule type" value="Genomic_DNA"/>
</dbReference>
<accession>A0A9P4PIV8</accession>
<evidence type="ECO:0000256" key="1">
    <source>
        <dbReference type="SAM" id="MobiDB-lite"/>
    </source>
</evidence>
<dbReference type="Pfam" id="PF10355">
    <property type="entry name" value="Ytp1"/>
    <property type="match status" value="1"/>
</dbReference>
<evidence type="ECO:0000259" key="4">
    <source>
        <dbReference type="Pfam" id="PF10348"/>
    </source>
</evidence>
<evidence type="ECO:0000313" key="7">
    <source>
        <dbReference type="Proteomes" id="UP000799764"/>
    </source>
</evidence>
<evidence type="ECO:0008006" key="8">
    <source>
        <dbReference type="Google" id="ProtNLM"/>
    </source>
</evidence>
<feature type="transmembrane region" description="Helical" evidence="2">
    <location>
        <begin position="398"/>
        <end position="415"/>
    </location>
</feature>
<keyword evidence="2" id="KW-1133">Transmembrane helix</keyword>
<feature type="domain" description="Protein YTP1-like C-terminal" evidence="5">
    <location>
        <begin position="289"/>
        <end position="578"/>
    </location>
</feature>
<protein>
    <recommendedName>
        <fullName evidence="8">Integral membrane protein</fullName>
    </recommendedName>
</protein>
<feature type="compositionally biased region" description="Polar residues" evidence="1">
    <location>
        <begin position="190"/>
        <end position="217"/>
    </location>
</feature>
<sequence>MTRARLLTVATAALLLEALPLVAARDDEHNDGSMDMGMHHAPPPPAVDNGAPQSYWTLSEHASLMYWHIALEVLAWVVVLPVGVMLSIARSRLAISAQFVFLVTNAFALLLGLVYNHKTPELYENNAHSKIGWIITWIASAWVFMALIQVYTARAKPYSLEDHSGEPLNAANMARYHRVHDDVQDVSPGRWSNDSGQGTERNSSSLYGNSNATSPSVESEERQFSMPPRRTTHDDLDDVDLEDEKRGFLESNVVDRFFSRNVARFTVGKPLKVLRLLYVVIDRTILIQGFVAIMSGTVVYGGIGHGGAVFNVLAHYVKGGIFFGYGLLTLGRWMGAFADFGWAWNVKPPKEVVGRRRAAIPSAEFTESFVIWLYGCVNVFLEHLAAWGDAWTAQDLEHVSISVMFFGGGLLGMIVESSRMRELLNSAVFSVQPPSQFHGDDEAWQQPRQYRFSMNPVPGLIILLLGKMMSSHHQASMLSTTIHSQWGTMFMGFALCRALTYITLYIRPPVSYLPSRPPTEVITAFCLVAGGITFMVSNKDTVAALESYDLDAMFTFTVTMGLVALLMAWTVVVVAIKGWATRRESASRFAKENAGVLA</sequence>
<feature type="transmembrane region" description="Helical" evidence="2">
    <location>
        <begin position="323"/>
        <end position="344"/>
    </location>
</feature>
<feature type="transmembrane region" description="Helical" evidence="2">
    <location>
        <begin position="285"/>
        <end position="303"/>
    </location>
</feature>